<feature type="transmembrane region" description="Helical" evidence="1">
    <location>
        <begin position="40"/>
        <end position="61"/>
    </location>
</feature>
<name>A0A069D2C9_WEIOS</name>
<feature type="transmembrane region" description="Helical" evidence="1">
    <location>
        <begin position="16"/>
        <end position="34"/>
    </location>
</feature>
<keyword evidence="1" id="KW-0472">Membrane</keyword>
<dbReference type="RefSeq" id="WP_027699536.1">
    <property type="nucleotide sequence ID" value="NZ_DF820494.1"/>
</dbReference>
<keyword evidence="3" id="KW-1185">Reference proteome</keyword>
<feature type="transmembrane region" description="Helical" evidence="1">
    <location>
        <begin position="111"/>
        <end position="134"/>
    </location>
</feature>
<dbReference type="EMBL" id="DF820494">
    <property type="protein sequence ID" value="GAK31576.1"/>
    <property type="molecule type" value="Genomic_DNA"/>
</dbReference>
<keyword evidence="1" id="KW-1133">Transmembrane helix</keyword>
<organism evidence="2 3">
    <name type="scientific">Weissella oryzae (strain DSM 25784 / JCM 18191 / LMG 30913 / SG25)</name>
    <dbReference type="NCBI Taxonomy" id="1329250"/>
    <lineage>
        <taxon>Bacteria</taxon>
        <taxon>Bacillati</taxon>
        <taxon>Bacillota</taxon>
        <taxon>Bacilli</taxon>
        <taxon>Lactobacillales</taxon>
        <taxon>Lactobacillaceae</taxon>
        <taxon>Weissella</taxon>
    </lineage>
</organism>
<proteinExistence type="predicted"/>
<reference evidence="3" key="1">
    <citation type="journal article" date="2014" name="Genome Announc.">
        <title>Draft genome sequence of Weissella oryzae SG25T, isolated from fermented rice grains.</title>
        <authorList>
            <person name="Tanizawa Y."/>
            <person name="Fujisawa T."/>
            <person name="Mochizuki T."/>
            <person name="Kaminuma E."/>
            <person name="Suzuki Y."/>
            <person name="Nakamura Y."/>
            <person name="Tohno M."/>
        </authorList>
    </citation>
    <scope>NUCLEOTIDE SEQUENCE [LARGE SCALE GENOMIC DNA]</scope>
    <source>
        <strain evidence="3">DSM 25784 / JCM 18191 / LMG 30913 / SG25</strain>
    </source>
</reference>
<sequence>MNVDTTPKVAEKTLKLIVFFWCIFQSIVVCMYLSTFANTVLGLMLSSLIWQIMTELGYALANYLGYRSTAKGKTVSNGKGGRIPFPDFIPNSFDYITQLSNLTKKEKLMRIFFSLSCSIILGILGILGLGILGTSDENPLFIFGWLILFYLLIVIWKIYQRLFSKIFKLKIAWYENSRPVFKSKI</sequence>
<evidence type="ECO:0000256" key="1">
    <source>
        <dbReference type="SAM" id="Phobius"/>
    </source>
</evidence>
<keyword evidence="1" id="KW-0812">Transmembrane</keyword>
<feature type="transmembrane region" description="Helical" evidence="1">
    <location>
        <begin position="140"/>
        <end position="159"/>
    </location>
</feature>
<protein>
    <submittedName>
        <fullName evidence="2">Uncharacterized protein</fullName>
    </submittedName>
</protein>
<gene>
    <name evidence="2" type="ORF">WOSG25_110540</name>
</gene>
<evidence type="ECO:0000313" key="3">
    <source>
        <dbReference type="Proteomes" id="UP000030643"/>
    </source>
</evidence>
<accession>A0A069D2C9</accession>
<dbReference type="Proteomes" id="UP000030643">
    <property type="component" value="Unassembled WGS sequence"/>
</dbReference>
<evidence type="ECO:0000313" key="2">
    <source>
        <dbReference type="EMBL" id="GAK31576.1"/>
    </source>
</evidence>
<dbReference type="AlphaFoldDB" id="A0A069D2C9"/>